<keyword evidence="1" id="KW-0812">Transmembrane</keyword>
<reference evidence="2 3" key="1">
    <citation type="journal article" date="2018" name="Environ. Microbiol.">
        <title>Ecological and genomic features of two widespread freshwater picocyanobacteria.</title>
        <authorList>
            <person name="Cabello-Yeves P.J."/>
            <person name="Picazo A."/>
            <person name="Camacho A."/>
            <person name="Callieri C."/>
            <person name="Rosselli R."/>
            <person name="Roda-Garcia J.J."/>
            <person name="Coutinho F.H."/>
            <person name="Rodriguez-Valera F."/>
        </authorList>
    </citation>
    <scope>NUCLEOTIDE SEQUENCE [LARGE SCALE GENOMIC DNA]</scope>
    <source>
        <strain evidence="2 3">Tous</strain>
    </source>
</reference>
<keyword evidence="1" id="KW-1133">Transmembrane helix</keyword>
<protein>
    <submittedName>
        <fullName evidence="2">Uncharacterized protein</fullName>
    </submittedName>
</protein>
<evidence type="ECO:0000256" key="1">
    <source>
        <dbReference type="SAM" id="Phobius"/>
    </source>
</evidence>
<dbReference type="AlphaFoldDB" id="A0A2P7MZF3"/>
<proteinExistence type="predicted"/>
<dbReference type="EMBL" id="PXXO01000003">
    <property type="protein sequence ID" value="PSJ06582.1"/>
    <property type="molecule type" value="Genomic_DNA"/>
</dbReference>
<evidence type="ECO:0000313" key="2">
    <source>
        <dbReference type="EMBL" id="PSJ06582.1"/>
    </source>
</evidence>
<dbReference type="RefSeq" id="WP_106502088.1">
    <property type="nucleotide sequence ID" value="NZ_PXXO01000003.1"/>
</dbReference>
<keyword evidence="1" id="KW-0472">Membrane</keyword>
<accession>A0A2P7MZF3</accession>
<gene>
    <name evidence="2" type="ORF">C7K55_03810</name>
</gene>
<organism evidence="2 3">
    <name type="scientific">Cyanobium usitatum str. Tous</name>
    <dbReference type="NCBI Taxonomy" id="2116684"/>
    <lineage>
        <taxon>Bacteria</taxon>
        <taxon>Bacillati</taxon>
        <taxon>Cyanobacteriota</taxon>
        <taxon>Cyanophyceae</taxon>
        <taxon>Synechococcales</taxon>
        <taxon>Prochlorococcaceae</taxon>
        <taxon>Cyanobium</taxon>
    </lineage>
</organism>
<evidence type="ECO:0000313" key="3">
    <source>
        <dbReference type="Proteomes" id="UP000243002"/>
    </source>
</evidence>
<feature type="transmembrane region" description="Helical" evidence="1">
    <location>
        <begin position="12"/>
        <end position="39"/>
    </location>
</feature>
<sequence>MASSDGFDRERFLLRAVAGIFIAQFAFYAAGLGGCFWLGLQRRLGPVCSSYAENLQQTFEAAVGTSLALLSGGGIAGARRRDPDN</sequence>
<dbReference type="Proteomes" id="UP000243002">
    <property type="component" value="Unassembled WGS sequence"/>
</dbReference>
<name>A0A2P7MZF3_9CYAN</name>
<keyword evidence="3" id="KW-1185">Reference proteome</keyword>
<comment type="caution">
    <text evidence="2">The sequence shown here is derived from an EMBL/GenBank/DDBJ whole genome shotgun (WGS) entry which is preliminary data.</text>
</comment>